<dbReference type="Proteomes" id="UP000183487">
    <property type="component" value="Unassembled WGS sequence"/>
</dbReference>
<feature type="transmembrane region" description="Helical" evidence="4">
    <location>
        <begin position="284"/>
        <end position="302"/>
    </location>
</feature>
<dbReference type="Pfam" id="PF07690">
    <property type="entry name" value="MFS_1"/>
    <property type="match status" value="1"/>
</dbReference>
<dbReference type="RefSeq" id="WP_074771458.1">
    <property type="nucleotide sequence ID" value="NZ_FNKP01000003.1"/>
</dbReference>
<name>A0A1H1JEX0_9BURK</name>
<proteinExistence type="predicted"/>
<dbReference type="CDD" id="cd17339">
    <property type="entry name" value="MFS_NIMT_CynX_like"/>
    <property type="match status" value="1"/>
</dbReference>
<evidence type="ECO:0000313" key="6">
    <source>
        <dbReference type="Proteomes" id="UP000183487"/>
    </source>
</evidence>
<dbReference type="InterPro" id="IPR052524">
    <property type="entry name" value="MFS_Cyanate_Porter"/>
</dbReference>
<evidence type="ECO:0000256" key="1">
    <source>
        <dbReference type="ARBA" id="ARBA00022692"/>
    </source>
</evidence>
<gene>
    <name evidence="5" type="ORF">SAMN05443245_6227</name>
</gene>
<feature type="transmembrane region" description="Helical" evidence="4">
    <location>
        <begin position="54"/>
        <end position="72"/>
    </location>
</feature>
<evidence type="ECO:0000256" key="3">
    <source>
        <dbReference type="ARBA" id="ARBA00023136"/>
    </source>
</evidence>
<dbReference type="OrthoDB" id="5317164at2"/>
<keyword evidence="6" id="KW-1185">Reference proteome</keyword>
<keyword evidence="1 4" id="KW-0812">Transmembrane</keyword>
<keyword evidence="2 4" id="KW-1133">Transmembrane helix</keyword>
<feature type="transmembrane region" description="Helical" evidence="4">
    <location>
        <begin position="218"/>
        <end position="240"/>
    </location>
</feature>
<dbReference type="EMBL" id="FNKP01000003">
    <property type="protein sequence ID" value="SDR48549.1"/>
    <property type="molecule type" value="Genomic_DNA"/>
</dbReference>
<dbReference type="PANTHER" id="PTHR23523">
    <property type="match status" value="1"/>
</dbReference>
<feature type="transmembrane region" description="Helical" evidence="4">
    <location>
        <begin position="108"/>
        <end position="129"/>
    </location>
</feature>
<protein>
    <submittedName>
        <fullName evidence="5">MFS transporter, CP family, cyanate transporter</fullName>
    </submittedName>
</protein>
<feature type="transmembrane region" description="Helical" evidence="4">
    <location>
        <begin position="308"/>
        <end position="331"/>
    </location>
</feature>
<dbReference type="InterPro" id="IPR011701">
    <property type="entry name" value="MFS"/>
</dbReference>
<evidence type="ECO:0000256" key="2">
    <source>
        <dbReference type="ARBA" id="ARBA00022989"/>
    </source>
</evidence>
<dbReference type="GO" id="GO:0022857">
    <property type="term" value="F:transmembrane transporter activity"/>
    <property type="evidence" value="ECO:0007669"/>
    <property type="project" value="InterPro"/>
</dbReference>
<dbReference type="InterPro" id="IPR036259">
    <property type="entry name" value="MFS_trans_sf"/>
</dbReference>
<accession>A0A1H1JEX0</accession>
<organism evidence="5 6">
    <name type="scientific">Paraburkholderia fungorum</name>
    <dbReference type="NCBI Taxonomy" id="134537"/>
    <lineage>
        <taxon>Bacteria</taxon>
        <taxon>Pseudomonadati</taxon>
        <taxon>Pseudomonadota</taxon>
        <taxon>Betaproteobacteria</taxon>
        <taxon>Burkholderiales</taxon>
        <taxon>Burkholderiaceae</taxon>
        <taxon>Paraburkholderia</taxon>
    </lineage>
</organism>
<feature type="transmembrane region" description="Helical" evidence="4">
    <location>
        <begin position="252"/>
        <end position="272"/>
    </location>
</feature>
<reference evidence="6" key="1">
    <citation type="submission" date="2016-10" db="EMBL/GenBank/DDBJ databases">
        <authorList>
            <person name="Varghese N."/>
        </authorList>
    </citation>
    <scope>NUCLEOTIDE SEQUENCE [LARGE SCALE GENOMIC DNA]</scope>
    <source>
        <strain evidence="6">GAS106B</strain>
    </source>
</reference>
<evidence type="ECO:0000256" key="4">
    <source>
        <dbReference type="SAM" id="Phobius"/>
    </source>
</evidence>
<keyword evidence="3 4" id="KW-0472">Membrane</keyword>
<feature type="transmembrane region" description="Helical" evidence="4">
    <location>
        <begin position="84"/>
        <end position="102"/>
    </location>
</feature>
<sequence length="399" mass="41125">MKSNAASFASSRRTAFLFSVGIVLIAANLRAPITSLGPVLGDVQRELGLNDAAGGLLSALPLAVFAIVSLVAPASGRKLGAERALGAALVAILTGTLFRSLAIHSAVWVGTLVISAGIAVANVLLPGLVKRRSPKHAASLIGIYAAAMALFAGLGAGLAVPIAHIPGSSWRVSLGVWSVCAAIALLAWLPQMRSGHREVRSPASAALATNRSPWTQAIGWQVSAFFAFQSIVFYSIVSWYATIAASRGVSPASAGVDLLLFQIVAIATNLGAAPIIKRAKDQRFIGAGCGLLYLAGSVGMMLDLPFSTLWLLVAGLGAGLSLTTSLSLFALRSASHEQAAELSGMAQFVGYGGGALGPIVFGVLHEMTSNWTYSLAILVAASMLVTLFAYQAGRDRTMV</sequence>
<dbReference type="AlphaFoldDB" id="A0A1H1JEX0"/>
<dbReference type="SUPFAM" id="SSF103473">
    <property type="entry name" value="MFS general substrate transporter"/>
    <property type="match status" value="1"/>
</dbReference>
<evidence type="ECO:0000313" key="5">
    <source>
        <dbReference type="EMBL" id="SDR48549.1"/>
    </source>
</evidence>
<feature type="transmembrane region" description="Helical" evidence="4">
    <location>
        <begin position="343"/>
        <end position="365"/>
    </location>
</feature>
<feature type="transmembrane region" description="Helical" evidence="4">
    <location>
        <begin position="170"/>
        <end position="189"/>
    </location>
</feature>
<dbReference type="Gene3D" id="1.20.1250.20">
    <property type="entry name" value="MFS general substrate transporter like domains"/>
    <property type="match status" value="1"/>
</dbReference>
<feature type="transmembrane region" description="Helical" evidence="4">
    <location>
        <begin position="371"/>
        <end position="390"/>
    </location>
</feature>
<feature type="transmembrane region" description="Helical" evidence="4">
    <location>
        <begin position="141"/>
        <end position="164"/>
    </location>
</feature>
<dbReference type="PANTHER" id="PTHR23523:SF2">
    <property type="entry name" value="2-NITROIMIDAZOLE TRANSPORTER"/>
    <property type="match status" value="1"/>
</dbReference>